<evidence type="ECO:0000256" key="3">
    <source>
        <dbReference type="SAM" id="MobiDB-lite"/>
    </source>
</evidence>
<dbReference type="GeneID" id="115815134"/>
<feature type="domain" description="ZP" evidence="6">
    <location>
        <begin position="38"/>
        <end position="321"/>
    </location>
</feature>
<dbReference type="PANTHER" id="PTHR14002">
    <property type="entry name" value="ENDOGLIN/TGF-BETA RECEPTOR TYPE III"/>
    <property type="match status" value="1"/>
</dbReference>
<dbReference type="AlphaFoldDB" id="A0A6J2VQB4"/>
<protein>
    <submittedName>
        <fullName evidence="8">Zona pellucida-like domain-containing protein 1</fullName>
    </submittedName>
</protein>
<dbReference type="SMART" id="SM00241">
    <property type="entry name" value="ZP"/>
    <property type="match status" value="1"/>
</dbReference>
<evidence type="ECO:0000313" key="8">
    <source>
        <dbReference type="RefSeq" id="XP_030633959.1"/>
    </source>
</evidence>
<dbReference type="InterPro" id="IPR055355">
    <property type="entry name" value="ZP-C"/>
</dbReference>
<evidence type="ECO:0000313" key="7">
    <source>
        <dbReference type="Proteomes" id="UP000504632"/>
    </source>
</evidence>
<dbReference type="InterPro" id="IPR055356">
    <property type="entry name" value="ZP-N"/>
</dbReference>
<gene>
    <name evidence="8" type="primary">LOC115815134</name>
</gene>
<organism evidence="7 8">
    <name type="scientific">Chanos chanos</name>
    <name type="common">Milkfish</name>
    <name type="synonym">Mugil chanos</name>
    <dbReference type="NCBI Taxonomy" id="29144"/>
    <lineage>
        <taxon>Eukaryota</taxon>
        <taxon>Metazoa</taxon>
        <taxon>Chordata</taxon>
        <taxon>Craniata</taxon>
        <taxon>Vertebrata</taxon>
        <taxon>Euteleostomi</taxon>
        <taxon>Actinopterygii</taxon>
        <taxon>Neopterygii</taxon>
        <taxon>Teleostei</taxon>
        <taxon>Ostariophysi</taxon>
        <taxon>Gonorynchiformes</taxon>
        <taxon>Chanidae</taxon>
        <taxon>Chanos</taxon>
    </lineage>
</organism>
<dbReference type="InterPro" id="IPR001507">
    <property type="entry name" value="ZP_dom"/>
</dbReference>
<keyword evidence="7" id="KW-1185">Reference proteome</keyword>
<dbReference type="OrthoDB" id="9274484at2759"/>
<dbReference type="Pfam" id="PF00100">
    <property type="entry name" value="Zona_pellucida"/>
    <property type="match status" value="1"/>
</dbReference>
<evidence type="ECO:0000256" key="5">
    <source>
        <dbReference type="SAM" id="SignalP"/>
    </source>
</evidence>
<dbReference type="InParanoid" id="A0A6J2VQB4"/>
<proteinExistence type="predicted"/>
<dbReference type="PANTHER" id="PTHR14002:SF14">
    <property type="entry name" value="SI:DKEY-103G5.3"/>
    <property type="match status" value="1"/>
</dbReference>
<dbReference type="Proteomes" id="UP000504632">
    <property type="component" value="Chromosome 6"/>
</dbReference>
<dbReference type="InterPro" id="IPR042235">
    <property type="entry name" value="ZP-C_dom"/>
</dbReference>
<keyword evidence="1 5" id="KW-0732">Signal</keyword>
<dbReference type="FunCoup" id="A0A6J2VQB4">
    <property type="interactions" value="8"/>
</dbReference>
<keyword evidence="4" id="KW-0812">Transmembrane</keyword>
<evidence type="ECO:0000256" key="2">
    <source>
        <dbReference type="ARBA" id="ARBA00023157"/>
    </source>
</evidence>
<keyword evidence="2" id="KW-1015">Disulfide bond</keyword>
<dbReference type="Gene3D" id="2.60.40.4100">
    <property type="entry name" value="Zona pellucida, ZP-C domain"/>
    <property type="match status" value="1"/>
</dbReference>
<evidence type="ECO:0000256" key="1">
    <source>
        <dbReference type="ARBA" id="ARBA00022729"/>
    </source>
</evidence>
<keyword evidence="4" id="KW-0472">Membrane</keyword>
<dbReference type="Pfam" id="PF23344">
    <property type="entry name" value="ZP-N"/>
    <property type="match status" value="1"/>
</dbReference>
<name>A0A6J2VQB4_CHACN</name>
<feature type="transmembrane region" description="Helical" evidence="4">
    <location>
        <begin position="367"/>
        <end position="392"/>
    </location>
</feature>
<feature type="signal peptide" evidence="5">
    <location>
        <begin position="1"/>
        <end position="18"/>
    </location>
</feature>
<keyword evidence="4" id="KW-1133">Transmembrane helix</keyword>
<evidence type="ECO:0000256" key="4">
    <source>
        <dbReference type="SAM" id="Phobius"/>
    </source>
</evidence>
<dbReference type="PROSITE" id="PS51034">
    <property type="entry name" value="ZP_2"/>
    <property type="match status" value="1"/>
</dbReference>
<dbReference type="RefSeq" id="XP_030633959.1">
    <property type="nucleotide sequence ID" value="XM_030778099.1"/>
</dbReference>
<evidence type="ECO:0000259" key="6">
    <source>
        <dbReference type="PROSITE" id="PS51034"/>
    </source>
</evidence>
<feature type="chain" id="PRO_5027088120" evidence="5">
    <location>
        <begin position="19"/>
        <end position="406"/>
    </location>
</feature>
<feature type="region of interest" description="Disordered" evidence="3">
    <location>
        <begin position="322"/>
        <end position="360"/>
    </location>
</feature>
<reference evidence="8" key="1">
    <citation type="submission" date="2025-08" db="UniProtKB">
        <authorList>
            <consortium name="RefSeq"/>
        </authorList>
    </citation>
    <scope>IDENTIFICATION</scope>
</reference>
<sequence length="406" mass="44676">MLFLHLLALALVLQPALATYNCSAEYNRIPDNSDLVVDCGASIISLEVNLCTAQWAGFDPAGLALNGQHNNTLCQGTIDTSLNPPVIHYELPVNHSQENPCRQSLQIVDEAPSPTGPFSAFSSIQSVIITGYIDTPRSSEGIISYSTDLYYHFSCRYPLEYLLNNTQIVASSVSVATSDNNGTFIDTLSMSVYNDTDYVYPLVVPPTGLELRTMAYVEVKATNLTGNFYLLLDHCFATPSPYNTTNHEQHDFFIGCVVDSRTTVVRNGVSKNSRFSFETFRFVEHRDQDKSSIYLHCILRLCEPDKCQQLLDACNNRRKRSLEPYGSESKNSATVSVGPIYTKRERDQPSASPYGSDEPSEGGNINVAGLVVGIIFASGGAVLLVLAGWFALKKFYWAGGLPHAFD</sequence>
<accession>A0A6J2VQB4</accession>